<dbReference type="Pfam" id="PF06955">
    <property type="entry name" value="XET_C"/>
    <property type="match status" value="1"/>
</dbReference>
<dbReference type="GO" id="GO:0042546">
    <property type="term" value="P:cell wall biogenesis"/>
    <property type="evidence" value="ECO:0007669"/>
    <property type="project" value="InterPro"/>
</dbReference>
<evidence type="ECO:0000256" key="1">
    <source>
        <dbReference type="ARBA" id="ARBA00022512"/>
    </source>
</evidence>
<organism evidence="12 13">
    <name type="scientific">Punica granatum</name>
    <name type="common">Pomegranate</name>
    <dbReference type="NCBI Taxonomy" id="22663"/>
    <lineage>
        <taxon>Eukaryota</taxon>
        <taxon>Viridiplantae</taxon>
        <taxon>Streptophyta</taxon>
        <taxon>Embryophyta</taxon>
        <taxon>Tracheophyta</taxon>
        <taxon>Spermatophyta</taxon>
        <taxon>Magnoliopsida</taxon>
        <taxon>eudicotyledons</taxon>
        <taxon>Gunneridae</taxon>
        <taxon>Pentapetalae</taxon>
        <taxon>rosids</taxon>
        <taxon>malvids</taxon>
        <taxon>Myrtales</taxon>
        <taxon>Lythraceae</taxon>
        <taxon>Punica</taxon>
    </lineage>
</organism>
<evidence type="ECO:0000259" key="11">
    <source>
        <dbReference type="PROSITE" id="PS51762"/>
    </source>
</evidence>
<evidence type="ECO:0000256" key="3">
    <source>
        <dbReference type="ARBA" id="ARBA00022525"/>
    </source>
</evidence>
<keyword evidence="6" id="KW-1015">Disulfide bond</keyword>
<feature type="domain" description="GH16" evidence="11">
    <location>
        <begin position="1"/>
        <end position="211"/>
    </location>
</feature>
<dbReference type="InterPro" id="IPR016455">
    <property type="entry name" value="XTH"/>
</dbReference>
<evidence type="ECO:0000313" key="13">
    <source>
        <dbReference type="Proteomes" id="UP000197138"/>
    </source>
</evidence>
<keyword evidence="3 10" id="KW-0964">Secreted</keyword>
<dbReference type="PROSITE" id="PS51762">
    <property type="entry name" value="GH16_2"/>
    <property type="match status" value="1"/>
</dbReference>
<evidence type="ECO:0000256" key="2">
    <source>
        <dbReference type="ARBA" id="ARBA00022523"/>
    </source>
</evidence>
<feature type="signal peptide" evidence="10">
    <location>
        <begin position="1"/>
        <end position="20"/>
    </location>
</feature>
<keyword evidence="2 10" id="KW-0052">Apoplast</keyword>
<name>A0A218WJ21_PUNGR</name>
<evidence type="ECO:0000256" key="9">
    <source>
        <dbReference type="PIRSR" id="PIRSR005604-1"/>
    </source>
</evidence>
<gene>
    <name evidence="12" type="ORF">CDL15_Pgr018334</name>
</gene>
<feature type="chain" id="PRO_5011833778" description="Xyloglucan endotransglucosylase/hydrolase" evidence="10">
    <location>
        <begin position="21"/>
        <end position="280"/>
    </location>
</feature>
<reference evidence="13" key="1">
    <citation type="journal article" date="2017" name="Plant J.">
        <title>The pomegranate (Punica granatum L.) genome and the genomics of punicalagin biosynthesis.</title>
        <authorList>
            <person name="Qin G."/>
            <person name="Xu C."/>
            <person name="Ming R."/>
            <person name="Tang H."/>
            <person name="Guyot R."/>
            <person name="Kramer E.M."/>
            <person name="Hu Y."/>
            <person name="Yi X."/>
            <person name="Qi Y."/>
            <person name="Xu X."/>
            <person name="Gao Z."/>
            <person name="Pan H."/>
            <person name="Jian J."/>
            <person name="Tian Y."/>
            <person name="Yue Z."/>
            <person name="Xu Y."/>
        </authorList>
    </citation>
    <scope>NUCLEOTIDE SEQUENCE [LARGE SCALE GENOMIC DNA]</scope>
    <source>
        <strain evidence="13">cv. Dabenzi</strain>
    </source>
</reference>
<keyword evidence="1 10" id="KW-0134">Cell wall</keyword>
<dbReference type="AlphaFoldDB" id="A0A218WJ21"/>
<feature type="active site" description="Proton donor" evidence="9">
    <location>
        <position position="108"/>
    </location>
</feature>
<dbReference type="PIRSF" id="PIRSF005604">
    <property type="entry name" value="XET"/>
    <property type="match status" value="1"/>
</dbReference>
<dbReference type="GO" id="GO:0004553">
    <property type="term" value="F:hydrolase activity, hydrolyzing O-glycosyl compounds"/>
    <property type="evidence" value="ECO:0007669"/>
    <property type="project" value="InterPro"/>
</dbReference>
<keyword evidence="7 10" id="KW-0326">Glycosidase</keyword>
<evidence type="ECO:0000256" key="8">
    <source>
        <dbReference type="ARBA" id="ARBA00023316"/>
    </source>
</evidence>
<evidence type="ECO:0000256" key="6">
    <source>
        <dbReference type="ARBA" id="ARBA00023157"/>
    </source>
</evidence>
<sequence>MKKALFVSFLLHTFTSFGIGKEAADDIPFQKYYTVVWGGDHVRSIQNGSVVTLSLDQYSGGGFGSKISYSSGFFHKRIKLPRNNDTHAVLPTFYLKSQASNSDEIDFEFFGNDDGSFILSTNIFTNGIGGREQKFKLWFDPTTDFHSYTILWNTKQIGFFIDNIPIRVYRNVPNVPYPFQPMKVLATIWEATWLSGGRSANWALAPFVVTYMDFMDDACPIESRVPCSSPKFWWNQPRYWRLDAQQLKEYEDIKSKNLIYDYCSDKERYPTAPPECSVAP</sequence>
<dbReference type="PANTHER" id="PTHR31062">
    <property type="entry name" value="XYLOGLUCAN ENDOTRANSGLUCOSYLASE/HYDROLASE PROTEIN 8-RELATED"/>
    <property type="match status" value="1"/>
</dbReference>
<dbReference type="GO" id="GO:0010411">
    <property type="term" value="P:xyloglucan metabolic process"/>
    <property type="evidence" value="ECO:0007669"/>
    <property type="project" value="InterPro"/>
</dbReference>
<comment type="function">
    <text evidence="10">Catalyzes xyloglucan endohydrolysis (XEH) and/or endotransglycosylation (XET). Cleaves and religates xyloglucan polymers, an essential constituent of the primary cell wall, and thereby participates in cell wall construction of growing tissues.</text>
</comment>
<evidence type="ECO:0000256" key="7">
    <source>
        <dbReference type="ARBA" id="ARBA00023295"/>
    </source>
</evidence>
<evidence type="ECO:0000256" key="5">
    <source>
        <dbReference type="ARBA" id="ARBA00022801"/>
    </source>
</evidence>
<comment type="similarity">
    <text evidence="10">Belongs to the glycosyl hydrolase 16 family.</text>
</comment>
<dbReference type="GO" id="GO:0071555">
    <property type="term" value="P:cell wall organization"/>
    <property type="evidence" value="ECO:0007669"/>
    <property type="project" value="UniProtKB-KW"/>
</dbReference>
<comment type="PTM">
    <text evidence="10">Contains at least one intrachain disulfide bond essential for its enzymatic activity.</text>
</comment>
<keyword evidence="5 10" id="KW-0378">Hydrolase</keyword>
<evidence type="ECO:0000313" key="12">
    <source>
        <dbReference type="EMBL" id="OWM72449.1"/>
    </source>
</evidence>
<keyword evidence="4 10" id="KW-0808">Transferase</keyword>
<dbReference type="Proteomes" id="UP000197138">
    <property type="component" value="Unassembled WGS sequence"/>
</dbReference>
<dbReference type="InterPro" id="IPR044791">
    <property type="entry name" value="Beta-glucanase/XTH"/>
</dbReference>
<accession>A0A218WJ21</accession>
<dbReference type="InterPro" id="IPR000757">
    <property type="entry name" value="Beta-glucanase-like"/>
</dbReference>
<dbReference type="InterPro" id="IPR013320">
    <property type="entry name" value="ConA-like_dom_sf"/>
</dbReference>
<dbReference type="GO" id="GO:0016762">
    <property type="term" value="F:xyloglucan:xyloglucosyl transferase activity"/>
    <property type="evidence" value="ECO:0007669"/>
    <property type="project" value="UniProtKB-EC"/>
</dbReference>
<dbReference type="GO" id="GO:0048046">
    <property type="term" value="C:apoplast"/>
    <property type="evidence" value="ECO:0007669"/>
    <property type="project" value="UniProtKB-SubCell"/>
</dbReference>
<evidence type="ECO:0000256" key="10">
    <source>
        <dbReference type="RuleBase" id="RU361120"/>
    </source>
</evidence>
<protein>
    <recommendedName>
        <fullName evidence="10">Xyloglucan endotransglucosylase/hydrolase</fullName>
        <ecNumber evidence="10">2.4.1.207</ecNumber>
    </recommendedName>
</protein>
<dbReference type="Pfam" id="PF00722">
    <property type="entry name" value="Glyco_hydro_16"/>
    <property type="match status" value="1"/>
</dbReference>
<proteinExistence type="inferred from homology"/>
<dbReference type="Gene3D" id="2.60.120.200">
    <property type="match status" value="1"/>
</dbReference>
<comment type="subcellular location">
    <subcellularLocation>
        <location evidence="10">Secreted</location>
        <location evidence="10">Cell wall</location>
    </subcellularLocation>
    <subcellularLocation>
        <location evidence="10">Secreted</location>
        <location evidence="10">Extracellular space</location>
        <location evidence="10">Apoplast</location>
    </subcellularLocation>
</comment>
<keyword evidence="10" id="KW-0732">Signal</keyword>
<evidence type="ECO:0000256" key="4">
    <source>
        <dbReference type="ARBA" id="ARBA00022679"/>
    </source>
</evidence>
<keyword evidence="8 10" id="KW-0961">Cell wall biogenesis/degradation</keyword>
<feature type="active site" description="Nucleophile" evidence="9">
    <location>
        <position position="104"/>
    </location>
</feature>
<dbReference type="EMBL" id="MTKT01004293">
    <property type="protein sequence ID" value="OWM72449.1"/>
    <property type="molecule type" value="Genomic_DNA"/>
</dbReference>
<dbReference type="InterPro" id="IPR010713">
    <property type="entry name" value="XET_C"/>
</dbReference>
<dbReference type="SUPFAM" id="SSF49899">
    <property type="entry name" value="Concanavalin A-like lectins/glucanases"/>
    <property type="match status" value="1"/>
</dbReference>
<dbReference type="EC" id="2.4.1.207" evidence="10"/>
<comment type="caution">
    <text evidence="12">The sequence shown here is derived from an EMBL/GenBank/DDBJ whole genome shotgun (WGS) entry which is preliminary data.</text>
</comment>